<evidence type="ECO:0000313" key="2">
    <source>
        <dbReference type="Proteomes" id="UP001054837"/>
    </source>
</evidence>
<organism evidence="1 2">
    <name type="scientific">Caerostris darwini</name>
    <dbReference type="NCBI Taxonomy" id="1538125"/>
    <lineage>
        <taxon>Eukaryota</taxon>
        <taxon>Metazoa</taxon>
        <taxon>Ecdysozoa</taxon>
        <taxon>Arthropoda</taxon>
        <taxon>Chelicerata</taxon>
        <taxon>Arachnida</taxon>
        <taxon>Araneae</taxon>
        <taxon>Araneomorphae</taxon>
        <taxon>Entelegynae</taxon>
        <taxon>Araneoidea</taxon>
        <taxon>Araneidae</taxon>
        <taxon>Caerostris</taxon>
    </lineage>
</organism>
<sequence>MLSLVDSVLDSKYDKQCRAECFLVYVRDDKSVGWNFLTLGSIGKGRGVYESPRCQPLDFRLENLLKKGKYNRKLTGKIAEEILSNSSPLRSFSHSSPSTHLN</sequence>
<accession>A0AAV4SR46</accession>
<keyword evidence="2" id="KW-1185">Reference proteome</keyword>
<dbReference type="Proteomes" id="UP001054837">
    <property type="component" value="Unassembled WGS sequence"/>
</dbReference>
<dbReference type="AlphaFoldDB" id="A0AAV4SR46"/>
<proteinExistence type="predicted"/>
<protein>
    <submittedName>
        <fullName evidence="1">Uncharacterized protein</fullName>
    </submittedName>
</protein>
<comment type="caution">
    <text evidence="1">The sequence shown here is derived from an EMBL/GenBank/DDBJ whole genome shotgun (WGS) entry which is preliminary data.</text>
</comment>
<evidence type="ECO:0000313" key="1">
    <source>
        <dbReference type="EMBL" id="GIY36893.1"/>
    </source>
</evidence>
<gene>
    <name evidence="1" type="ORF">CDAR_618301</name>
</gene>
<dbReference type="EMBL" id="BPLQ01008381">
    <property type="protein sequence ID" value="GIY36893.1"/>
    <property type="molecule type" value="Genomic_DNA"/>
</dbReference>
<reference evidence="1 2" key="1">
    <citation type="submission" date="2021-06" db="EMBL/GenBank/DDBJ databases">
        <title>Caerostris darwini draft genome.</title>
        <authorList>
            <person name="Kono N."/>
            <person name="Arakawa K."/>
        </authorList>
    </citation>
    <scope>NUCLEOTIDE SEQUENCE [LARGE SCALE GENOMIC DNA]</scope>
</reference>
<name>A0AAV4SR46_9ARAC</name>